<comment type="catalytic activity">
    <reaction evidence="8 10">
        <text>S-sulfanyl-L-cysteinyl-[protein] + uridine(34) in tRNA + AH2 + ATP = 2-thiouridine(34) in tRNA + L-cysteinyl-[protein] + A + AMP + diphosphate + H(+)</text>
        <dbReference type="Rhea" id="RHEA:47032"/>
        <dbReference type="Rhea" id="RHEA-COMP:10131"/>
        <dbReference type="Rhea" id="RHEA-COMP:11726"/>
        <dbReference type="Rhea" id="RHEA-COMP:11727"/>
        <dbReference type="Rhea" id="RHEA-COMP:11728"/>
        <dbReference type="ChEBI" id="CHEBI:13193"/>
        <dbReference type="ChEBI" id="CHEBI:15378"/>
        <dbReference type="ChEBI" id="CHEBI:17499"/>
        <dbReference type="ChEBI" id="CHEBI:29950"/>
        <dbReference type="ChEBI" id="CHEBI:30616"/>
        <dbReference type="ChEBI" id="CHEBI:33019"/>
        <dbReference type="ChEBI" id="CHEBI:61963"/>
        <dbReference type="ChEBI" id="CHEBI:65315"/>
        <dbReference type="ChEBI" id="CHEBI:87170"/>
        <dbReference type="ChEBI" id="CHEBI:456215"/>
        <dbReference type="EC" id="2.8.1.13"/>
    </reaction>
</comment>
<dbReference type="CDD" id="cd01998">
    <property type="entry name" value="MnmA_TRMU-like"/>
    <property type="match status" value="1"/>
</dbReference>
<dbReference type="Gene3D" id="3.40.50.620">
    <property type="entry name" value="HUPs"/>
    <property type="match status" value="1"/>
</dbReference>
<comment type="subcellular location">
    <subcellularLocation>
        <location evidence="10">Cytoplasm</location>
    </subcellularLocation>
</comment>
<feature type="region of interest" description="Interaction with tRNA" evidence="10">
    <location>
        <begin position="142"/>
        <end position="144"/>
    </location>
</feature>
<dbReference type="GO" id="GO:0000049">
    <property type="term" value="F:tRNA binding"/>
    <property type="evidence" value="ECO:0007669"/>
    <property type="project" value="UniProtKB-KW"/>
</dbReference>
<dbReference type="NCBIfam" id="NF001138">
    <property type="entry name" value="PRK00143.1"/>
    <property type="match status" value="1"/>
</dbReference>
<dbReference type="InterPro" id="IPR023382">
    <property type="entry name" value="MnmA-like_central_sf"/>
</dbReference>
<dbReference type="NCBIfam" id="TIGR00420">
    <property type="entry name" value="trmU"/>
    <property type="match status" value="1"/>
</dbReference>
<organism evidence="13 14">
    <name type="scientific">Selenomonas ruminantium</name>
    <dbReference type="NCBI Taxonomy" id="971"/>
    <lineage>
        <taxon>Bacteria</taxon>
        <taxon>Bacillati</taxon>
        <taxon>Bacillota</taxon>
        <taxon>Negativicutes</taxon>
        <taxon>Selenomonadales</taxon>
        <taxon>Selenomonadaceae</taxon>
        <taxon>Selenomonas</taxon>
    </lineage>
</organism>
<evidence type="ECO:0000256" key="1">
    <source>
        <dbReference type="ARBA" id="ARBA00022555"/>
    </source>
</evidence>
<keyword evidence="2 10" id="KW-0808">Transferase</keyword>
<evidence type="ECO:0000256" key="8">
    <source>
        <dbReference type="ARBA" id="ARBA00051542"/>
    </source>
</evidence>
<reference evidence="13 14" key="1">
    <citation type="submission" date="2016-10" db="EMBL/GenBank/DDBJ databases">
        <authorList>
            <person name="de Groot N.N."/>
        </authorList>
    </citation>
    <scope>NUCLEOTIDE SEQUENCE [LARGE SCALE GENOMIC DNA]</scope>
    <source>
        <strain evidence="13 14">S137</strain>
    </source>
</reference>
<evidence type="ECO:0000256" key="2">
    <source>
        <dbReference type="ARBA" id="ARBA00022679"/>
    </source>
</evidence>
<feature type="domain" description="tRNA-specific 2-thiouridylase MnmA-like C-terminal" evidence="11">
    <location>
        <begin position="288"/>
        <end position="351"/>
    </location>
</feature>
<dbReference type="GO" id="GO:0005524">
    <property type="term" value="F:ATP binding"/>
    <property type="evidence" value="ECO:0007669"/>
    <property type="project" value="UniProtKB-KW"/>
</dbReference>
<keyword evidence="3 10" id="KW-0819">tRNA processing</keyword>
<dbReference type="PANTHER" id="PTHR11933:SF5">
    <property type="entry name" value="MITOCHONDRIAL TRNA-SPECIFIC 2-THIOURIDYLASE 1"/>
    <property type="match status" value="1"/>
</dbReference>
<keyword evidence="10" id="KW-0963">Cytoplasm</keyword>
<dbReference type="EMBL" id="FNJQ01000024">
    <property type="protein sequence ID" value="SDP54652.1"/>
    <property type="molecule type" value="Genomic_DNA"/>
</dbReference>
<dbReference type="Pfam" id="PF20259">
    <property type="entry name" value="tRNA_Me_trans_M"/>
    <property type="match status" value="1"/>
</dbReference>
<evidence type="ECO:0000259" key="12">
    <source>
        <dbReference type="Pfam" id="PF20259"/>
    </source>
</evidence>
<feature type="site" description="Interaction with tRNA" evidence="10">
    <location>
        <position position="120"/>
    </location>
</feature>
<feature type="binding site" evidence="10">
    <location>
        <position position="119"/>
    </location>
    <ligand>
        <name>ATP</name>
        <dbReference type="ChEBI" id="CHEBI:30616"/>
    </ligand>
</feature>
<dbReference type="GO" id="GO:0005737">
    <property type="term" value="C:cytoplasm"/>
    <property type="evidence" value="ECO:0007669"/>
    <property type="project" value="UniProtKB-SubCell"/>
</dbReference>
<dbReference type="FunFam" id="2.30.30.280:FF:000001">
    <property type="entry name" value="tRNA-specific 2-thiouridylase MnmA"/>
    <property type="match status" value="1"/>
</dbReference>
<evidence type="ECO:0000256" key="10">
    <source>
        <dbReference type="HAMAP-Rule" id="MF_00144"/>
    </source>
</evidence>
<dbReference type="GO" id="GO:0103016">
    <property type="term" value="F:tRNA-uridine 2-sulfurtransferase activity"/>
    <property type="evidence" value="ECO:0007669"/>
    <property type="project" value="UniProtKB-EC"/>
</dbReference>
<dbReference type="GO" id="GO:0002143">
    <property type="term" value="P:tRNA wobble position uridine thiolation"/>
    <property type="evidence" value="ECO:0007669"/>
    <property type="project" value="TreeGrafter"/>
</dbReference>
<protein>
    <recommendedName>
        <fullName evidence="10">tRNA-specific 2-thiouridylase MnmA</fullName>
        <ecNumber evidence="10">2.8.1.13</ecNumber>
    </recommendedName>
</protein>
<keyword evidence="5 10" id="KW-0067">ATP-binding</keyword>
<dbReference type="InterPro" id="IPR004506">
    <property type="entry name" value="MnmA-like"/>
</dbReference>
<keyword evidence="1 10" id="KW-0820">tRNA-binding</keyword>
<feature type="active site" description="Cysteine persulfide intermediate" evidence="10">
    <location>
        <position position="192"/>
    </location>
</feature>
<dbReference type="InterPro" id="IPR046885">
    <property type="entry name" value="MnmA-like_C"/>
</dbReference>
<dbReference type="Pfam" id="PF03054">
    <property type="entry name" value="tRNA_Me_trans"/>
    <property type="match status" value="1"/>
</dbReference>
<feature type="region of interest" description="Interaction with tRNA" evidence="10">
    <location>
        <begin position="301"/>
        <end position="302"/>
    </location>
</feature>
<dbReference type="HAMAP" id="MF_00144">
    <property type="entry name" value="tRNA_thiouridyl_MnmA"/>
    <property type="match status" value="1"/>
</dbReference>
<feature type="site" description="Interaction with tRNA" evidence="10">
    <location>
        <position position="334"/>
    </location>
</feature>
<dbReference type="Gene3D" id="2.40.30.10">
    <property type="entry name" value="Translation factors"/>
    <property type="match status" value="1"/>
</dbReference>
<dbReference type="Pfam" id="PF20258">
    <property type="entry name" value="tRNA_Me_trans_C"/>
    <property type="match status" value="1"/>
</dbReference>
<feature type="domain" description="tRNA-specific 2-thiouridylase MnmA-like central" evidence="12">
    <location>
        <begin position="202"/>
        <end position="266"/>
    </location>
</feature>
<evidence type="ECO:0000256" key="6">
    <source>
        <dbReference type="ARBA" id="ARBA00022884"/>
    </source>
</evidence>
<proteinExistence type="inferred from homology"/>
<evidence type="ECO:0000256" key="7">
    <source>
        <dbReference type="ARBA" id="ARBA00023157"/>
    </source>
</evidence>
<sequence length="355" mass="38909">MSRGKVIVGMSGGVDSAVTAYLLKAAGFEVIGITLKSWTAGSSKCCEIDEASRTAAMLGITYYPWNTVACFHDYVTKPFVADYEAGRTPNPCVECNRYVKWDQLLAVAASMQADYVATGHYAVIEQLPNGRYTLKQGADGRKDQSYMLYKLTQEQLARTILPLGRLTKQEVRDIARKAGLNVADKEESQEICFVTEGSYTDYIEEYSDKDLTAAGNFVDEAGKVLGRHKGIIHYTVGQRKGLGLALGYPAYVKEIRAAANEVVVSREEGLYTDEVLCENLCFMSLTDIAPGEVVSAQVKIRYHHAGAAARLQRVGEDRIQIRFAEPVRAPAPGQSAVFYDDEGRIIGGGKIFLAN</sequence>
<evidence type="ECO:0000256" key="3">
    <source>
        <dbReference type="ARBA" id="ARBA00022694"/>
    </source>
</evidence>
<evidence type="ECO:0000259" key="11">
    <source>
        <dbReference type="Pfam" id="PF20258"/>
    </source>
</evidence>
<evidence type="ECO:0000256" key="9">
    <source>
        <dbReference type="ARBA" id="ARBA00056575"/>
    </source>
</evidence>
<comment type="caution">
    <text evidence="10">Lacks conserved residue(s) required for the propagation of feature annotation.</text>
</comment>
<dbReference type="InterPro" id="IPR046884">
    <property type="entry name" value="MnmA-like_central"/>
</dbReference>
<accession>A0A1H0TKQ6</accession>
<keyword evidence="7 10" id="KW-1015">Disulfide bond</keyword>
<keyword evidence="4 10" id="KW-0547">Nucleotide-binding</keyword>
<feature type="binding site" evidence="10">
    <location>
        <begin position="9"/>
        <end position="16"/>
    </location>
    <ligand>
        <name>ATP</name>
        <dbReference type="ChEBI" id="CHEBI:30616"/>
    </ligand>
</feature>
<gene>
    <name evidence="10" type="primary">mnmA</name>
    <name evidence="13" type="ORF">SAMN05216366_12441</name>
</gene>
<dbReference type="Gene3D" id="2.30.30.280">
    <property type="entry name" value="Adenine nucleotide alpha hydrolases-like domains"/>
    <property type="match status" value="1"/>
</dbReference>
<name>A0A1H0TKQ6_SELRU</name>
<evidence type="ECO:0000256" key="5">
    <source>
        <dbReference type="ARBA" id="ARBA00022840"/>
    </source>
</evidence>
<evidence type="ECO:0000313" key="13">
    <source>
        <dbReference type="EMBL" id="SDP54652.1"/>
    </source>
</evidence>
<evidence type="ECO:0000313" key="14">
    <source>
        <dbReference type="Proteomes" id="UP000182412"/>
    </source>
</evidence>
<dbReference type="EC" id="2.8.1.13" evidence="10"/>
<evidence type="ECO:0000256" key="4">
    <source>
        <dbReference type="ARBA" id="ARBA00022741"/>
    </source>
</evidence>
<comment type="function">
    <text evidence="9 10">Catalyzes the 2-thiolation of uridine at the wobble position (U34) of tRNA, leading to the formation of s(2)U34.</text>
</comment>
<dbReference type="OrthoDB" id="9800696at2"/>
<feature type="binding site" evidence="10">
    <location>
        <position position="35"/>
    </location>
    <ligand>
        <name>ATP</name>
        <dbReference type="ChEBI" id="CHEBI:30616"/>
    </ligand>
</feature>
<keyword evidence="13" id="KW-0489">Methyltransferase</keyword>
<dbReference type="InterPro" id="IPR014729">
    <property type="entry name" value="Rossmann-like_a/b/a_fold"/>
</dbReference>
<dbReference type="RefSeq" id="WP_074572874.1">
    <property type="nucleotide sequence ID" value="NZ_FNJQ01000024.1"/>
</dbReference>
<keyword evidence="6 10" id="KW-0694">RNA-binding</keyword>
<dbReference type="AlphaFoldDB" id="A0A1H0TKQ6"/>
<dbReference type="GO" id="GO:0032259">
    <property type="term" value="P:methylation"/>
    <property type="evidence" value="ECO:0007669"/>
    <property type="project" value="UniProtKB-KW"/>
</dbReference>
<feature type="active site" description="Nucleophile" evidence="10">
    <location>
        <position position="95"/>
    </location>
</feature>
<dbReference type="Proteomes" id="UP000182412">
    <property type="component" value="Unassembled WGS sequence"/>
</dbReference>
<dbReference type="SUPFAM" id="SSF52402">
    <property type="entry name" value="Adenine nucleotide alpha hydrolases-like"/>
    <property type="match status" value="1"/>
</dbReference>
<dbReference type="GO" id="GO:0008168">
    <property type="term" value="F:methyltransferase activity"/>
    <property type="evidence" value="ECO:0007669"/>
    <property type="project" value="UniProtKB-KW"/>
</dbReference>
<comment type="similarity">
    <text evidence="10">Belongs to the MnmA/TRMU family.</text>
</comment>
<dbReference type="PANTHER" id="PTHR11933">
    <property type="entry name" value="TRNA 5-METHYLAMINOMETHYL-2-THIOURIDYLATE -METHYLTRANSFERASE"/>
    <property type="match status" value="1"/>
</dbReference>
<feature type="disulfide bond" description="Alternate" evidence="10">
    <location>
        <begin position="95"/>
        <end position="192"/>
    </location>
</feature>